<evidence type="ECO:0000313" key="4">
    <source>
        <dbReference type="EMBL" id="VFK01852.1"/>
    </source>
</evidence>
<gene>
    <name evidence="2" type="ORF">BECKH772A_GA0070896_100763</name>
    <name evidence="3" type="ORF">BECKH772B_GA0070898_100783</name>
    <name evidence="4" type="ORF">BECKH772C_GA0070978_100743</name>
</gene>
<accession>A0A450UQF0</accession>
<feature type="coiled-coil region" evidence="1">
    <location>
        <begin position="572"/>
        <end position="669"/>
    </location>
</feature>
<sequence length="883" mass="101034">MNDDNSAFPNGGRWPRFDCHLHTRADREFSYGGEDNDYHLNYVEALEKAGIAVGVIANHNKFDFEEFNTLRKAAKKCQIFLLPGVELSVNDGANGIHTLIVFSEKWLEKGQDYISPLITAMFPGKSPDEYQNENGRGDKNILQVVEELDKAGRDYLLIFAHVEDRSGLWKEMGGGRLGDFATERYASVRRRTLGFQKVKTHDVTDRVCRVKVQKWLGDWYPAEVEGSDPKAIEAIGKGNPCYLKISHFSFEAIKYALLDHGNRVAAAKPGPHKHSHILSVAFDGGVLDKQTIRFSAELNTMIGIRGSGKSSILEAVRYALDIPFGEKALDIEYKDHLVDHVLGSGGKVTVRAVDQHGQQYEIRRINRERPDVYVDGVLQPGISLRETVIHKPLYFGQKDLSATGEGFEKDLVEKLVGEKLTGIRAEIDAQRQRVSELTGRWQKLSNTQEKKQEYEDKKRDAEFRLRFFKEHGVEEKLERQADFDTDARKCAQVVGFAQSYLAALQEFIDQHEDDLRNRRVYASRQNQGFFEEFFALYDELIATFERIKEILADGNRVLAELKGKTGEFTARKKTLKEEFAGIERALSEQLRQSGAEIIRPDEFRELKKTVEQADQMIEALDKQGLRRKSLHEEILKGIARLNELWHEEYKAIRAELEKVNERNTSLKIKAEFKGDKAAFVAFMKDVFRGSRIRTAILSSLAEAYPDFGAVYRAGTEAKEKIGLSDQTYQVFAEYFEKNLPALLTWQPRNRFTIEYRGKELKHHSLGQRASALILFVLGQRDNDLFIIDQPEDDLDNQTIYEDVIKLIRRIKSNTQFLFATHNANFPVLGDAEQIIACAYADDRVWVTGGSIDHPALQQRIVDIMEGGEEAFRQRRMRYESWKR</sequence>
<dbReference type="InterPro" id="IPR027417">
    <property type="entry name" value="P-loop_NTPase"/>
</dbReference>
<dbReference type="AlphaFoldDB" id="A0A450UQF0"/>
<dbReference type="InterPro" id="IPR054787">
    <property type="entry name" value="TrlF_ATPase"/>
</dbReference>
<dbReference type="NCBIfam" id="NF045780">
    <property type="entry name" value="TrlF_fam_ATP"/>
    <property type="match status" value="1"/>
</dbReference>
<dbReference type="Gene3D" id="3.40.50.300">
    <property type="entry name" value="P-loop containing nucleotide triphosphate hydrolases"/>
    <property type="match status" value="2"/>
</dbReference>
<evidence type="ECO:0000313" key="2">
    <source>
        <dbReference type="EMBL" id="VFJ94700.1"/>
    </source>
</evidence>
<name>A0A450UQF0_9GAMM</name>
<dbReference type="Gene3D" id="3.20.20.140">
    <property type="entry name" value="Metal-dependent hydrolases"/>
    <property type="match status" value="1"/>
</dbReference>
<keyword evidence="1" id="KW-0175">Coiled coil</keyword>
<dbReference type="EMBL" id="CAADFJ010000074">
    <property type="protein sequence ID" value="VFK01852.1"/>
    <property type="molecule type" value="Genomic_DNA"/>
</dbReference>
<evidence type="ECO:0000313" key="3">
    <source>
        <dbReference type="EMBL" id="VFJ95604.1"/>
    </source>
</evidence>
<proteinExistence type="predicted"/>
<dbReference type="EMBL" id="CAADFG010000076">
    <property type="protein sequence ID" value="VFJ94700.1"/>
    <property type="molecule type" value="Genomic_DNA"/>
</dbReference>
<protein>
    <submittedName>
        <fullName evidence="2">AAA domain</fullName>
    </submittedName>
</protein>
<dbReference type="SUPFAM" id="SSF89550">
    <property type="entry name" value="PHP domain-like"/>
    <property type="match status" value="1"/>
</dbReference>
<evidence type="ECO:0000256" key="1">
    <source>
        <dbReference type="SAM" id="Coils"/>
    </source>
</evidence>
<reference evidence="2" key="1">
    <citation type="submission" date="2019-02" db="EMBL/GenBank/DDBJ databases">
        <authorList>
            <person name="Gruber-Vodicka R. H."/>
            <person name="Seah K. B. B."/>
        </authorList>
    </citation>
    <scope>NUCLEOTIDE SEQUENCE</scope>
    <source>
        <strain evidence="4">BECK_SA2B12</strain>
        <strain evidence="2">BECK_SA2B15</strain>
        <strain evidence="3">BECK_SA2B20</strain>
    </source>
</reference>
<dbReference type="SUPFAM" id="SSF52540">
    <property type="entry name" value="P-loop containing nucleoside triphosphate hydrolases"/>
    <property type="match status" value="1"/>
</dbReference>
<dbReference type="InterPro" id="IPR016195">
    <property type="entry name" value="Pol/histidinol_Pase-like"/>
</dbReference>
<organism evidence="2">
    <name type="scientific">Candidatus Kentrum eta</name>
    <dbReference type="NCBI Taxonomy" id="2126337"/>
    <lineage>
        <taxon>Bacteria</taxon>
        <taxon>Pseudomonadati</taxon>
        <taxon>Pseudomonadota</taxon>
        <taxon>Gammaproteobacteria</taxon>
        <taxon>Candidatus Kentrum</taxon>
    </lineage>
</organism>
<dbReference type="EMBL" id="CAADFI010000078">
    <property type="protein sequence ID" value="VFJ95604.1"/>
    <property type="molecule type" value="Genomic_DNA"/>
</dbReference>